<keyword evidence="14" id="KW-1185">Reference proteome</keyword>
<gene>
    <name evidence="11 13" type="primary">atpB</name>
    <name evidence="13" type="ORF">OSSY52_21750</name>
</gene>
<keyword evidence="8 11" id="KW-0406">Ion transport</keyword>
<dbReference type="PANTHER" id="PTHR42823">
    <property type="entry name" value="ATP SYNTHASE SUBUNIT A, CHLOROPLASTIC"/>
    <property type="match status" value="1"/>
</dbReference>
<sequence>MSNEKDNKLKKIIISFFSLYVVLGIVNVIMSKEGLKEMLDGVGQRWIYKFGDGFWGQINPMTLIISAAIMIIVVLFFSTVKFERIPGRKQSIVELVLDYFWELVEDTIPDKRFRRATFVIATTLFFYILVSNLLGGMPGISVVPKSSGLSLELFTDTWYTPTSDLNVNVTYAVMVLIISHIFAIRSKGIKNWLKMFIDPTPLMLPMNLIGEIAKPVSHSLRLFGNIMGGGILVLILSSMLKYFVLPVFLWGFFGWFVGLIQAFVFSLLAIAYIGALLE</sequence>
<dbReference type="EMBL" id="AP018712">
    <property type="protein sequence ID" value="BBE32034.1"/>
    <property type="molecule type" value="Genomic_DNA"/>
</dbReference>
<dbReference type="RefSeq" id="WP_190614892.1">
    <property type="nucleotide sequence ID" value="NZ_AP018712.1"/>
</dbReference>
<dbReference type="PANTHER" id="PTHR42823:SF3">
    <property type="entry name" value="ATP SYNTHASE SUBUNIT A, CHLOROPLASTIC"/>
    <property type="match status" value="1"/>
</dbReference>
<name>A0A7G1G9T4_9BACT</name>
<evidence type="ECO:0000256" key="4">
    <source>
        <dbReference type="ARBA" id="ARBA00022547"/>
    </source>
</evidence>
<dbReference type="NCBIfam" id="TIGR01131">
    <property type="entry name" value="ATP_synt_6_or_A"/>
    <property type="match status" value="1"/>
</dbReference>
<dbReference type="PRINTS" id="PR00123">
    <property type="entry name" value="ATPASEA"/>
</dbReference>
<comment type="subcellular location">
    <subcellularLocation>
        <location evidence="11 12">Cell membrane</location>
        <topology evidence="11 12">Multi-pass membrane protein</topology>
    </subcellularLocation>
    <subcellularLocation>
        <location evidence="1">Membrane</location>
        <topology evidence="1">Multi-pass membrane protein</topology>
    </subcellularLocation>
</comment>
<keyword evidence="5 11" id="KW-0812">Transmembrane</keyword>
<dbReference type="GO" id="GO:0046933">
    <property type="term" value="F:proton-transporting ATP synthase activity, rotational mechanism"/>
    <property type="evidence" value="ECO:0007669"/>
    <property type="project" value="UniProtKB-UniRule"/>
</dbReference>
<dbReference type="InterPro" id="IPR000568">
    <property type="entry name" value="ATP_synth_F0_asu"/>
</dbReference>
<evidence type="ECO:0000256" key="8">
    <source>
        <dbReference type="ARBA" id="ARBA00023065"/>
    </source>
</evidence>
<reference evidence="13 14" key="1">
    <citation type="submission" date="2018-06" db="EMBL/GenBank/DDBJ databases">
        <title>Genome sequencing of Oceanotoga sp. sy52.</title>
        <authorList>
            <person name="Mori K."/>
        </authorList>
    </citation>
    <scope>NUCLEOTIDE SEQUENCE [LARGE SCALE GENOMIC DNA]</scope>
    <source>
        <strain evidence="14">sy52</strain>
    </source>
</reference>
<dbReference type="Proteomes" id="UP000516361">
    <property type="component" value="Chromosome"/>
</dbReference>
<dbReference type="KEGG" id="ocy:OSSY52_21750"/>
<dbReference type="AlphaFoldDB" id="A0A7G1G9T4"/>
<evidence type="ECO:0000313" key="14">
    <source>
        <dbReference type="Proteomes" id="UP000516361"/>
    </source>
</evidence>
<comment type="function">
    <text evidence="11 12">Key component of the proton channel; it plays a direct role in the translocation of protons across the membrane.</text>
</comment>
<evidence type="ECO:0000256" key="2">
    <source>
        <dbReference type="ARBA" id="ARBA00006810"/>
    </source>
</evidence>
<evidence type="ECO:0000256" key="12">
    <source>
        <dbReference type="RuleBase" id="RU000483"/>
    </source>
</evidence>
<dbReference type="Pfam" id="PF00119">
    <property type="entry name" value="ATP-synt_A"/>
    <property type="match status" value="1"/>
</dbReference>
<evidence type="ECO:0000313" key="13">
    <source>
        <dbReference type="EMBL" id="BBE32034.1"/>
    </source>
</evidence>
<dbReference type="PROSITE" id="PS00449">
    <property type="entry name" value="ATPASE_A"/>
    <property type="match status" value="1"/>
</dbReference>
<keyword evidence="6 11" id="KW-0375">Hydrogen ion transport</keyword>
<accession>A0A7G1G9T4</accession>
<keyword evidence="9 11" id="KW-0472">Membrane</keyword>
<keyword evidence="10 11" id="KW-0066">ATP synthesis</keyword>
<feature type="transmembrane region" description="Helical" evidence="11">
    <location>
        <begin position="252"/>
        <end position="277"/>
    </location>
</feature>
<dbReference type="Gene3D" id="1.20.120.220">
    <property type="entry name" value="ATP synthase, F0 complex, subunit A"/>
    <property type="match status" value="1"/>
</dbReference>
<evidence type="ECO:0000256" key="7">
    <source>
        <dbReference type="ARBA" id="ARBA00022989"/>
    </source>
</evidence>
<organism evidence="13 14">
    <name type="scientific">Tepiditoga spiralis</name>
    <dbReference type="NCBI Taxonomy" id="2108365"/>
    <lineage>
        <taxon>Bacteria</taxon>
        <taxon>Thermotogati</taxon>
        <taxon>Thermotogota</taxon>
        <taxon>Thermotogae</taxon>
        <taxon>Petrotogales</taxon>
        <taxon>Petrotogaceae</taxon>
        <taxon>Tepiditoga</taxon>
    </lineage>
</organism>
<evidence type="ECO:0000256" key="9">
    <source>
        <dbReference type="ARBA" id="ARBA00023136"/>
    </source>
</evidence>
<evidence type="ECO:0000256" key="11">
    <source>
        <dbReference type="HAMAP-Rule" id="MF_01393"/>
    </source>
</evidence>
<dbReference type="InterPro" id="IPR035908">
    <property type="entry name" value="F0_ATP_A_sf"/>
</dbReference>
<protein>
    <recommendedName>
        <fullName evidence="11 12">ATP synthase subunit a</fullName>
    </recommendedName>
    <alternativeName>
        <fullName evidence="11">ATP synthase F0 sector subunit a</fullName>
    </alternativeName>
    <alternativeName>
        <fullName evidence="11">F-ATPase subunit 6</fullName>
    </alternativeName>
</protein>
<keyword evidence="4 11" id="KW-0138">CF(0)</keyword>
<keyword evidence="3 11" id="KW-0813">Transport</keyword>
<dbReference type="GO" id="GO:0042777">
    <property type="term" value="P:proton motive force-driven plasma membrane ATP synthesis"/>
    <property type="evidence" value="ECO:0007669"/>
    <property type="project" value="TreeGrafter"/>
</dbReference>
<evidence type="ECO:0000256" key="3">
    <source>
        <dbReference type="ARBA" id="ARBA00022448"/>
    </source>
</evidence>
<feature type="transmembrane region" description="Helical" evidence="11">
    <location>
        <begin position="165"/>
        <end position="184"/>
    </location>
</feature>
<keyword evidence="11" id="KW-1003">Cell membrane</keyword>
<dbReference type="InParanoid" id="A0A7G1G9T4"/>
<evidence type="ECO:0000256" key="5">
    <source>
        <dbReference type="ARBA" id="ARBA00022692"/>
    </source>
</evidence>
<dbReference type="FunCoup" id="A0A7G1G9T4">
    <property type="interactions" value="259"/>
</dbReference>
<dbReference type="InterPro" id="IPR023011">
    <property type="entry name" value="ATP_synth_F0_asu_AS"/>
</dbReference>
<feature type="transmembrane region" description="Helical" evidence="11">
    <location>
        <begin position="222"/>
        <end position="240"/>
    </location>
</feature>
<comment type="similarity">
    <text evidence="2 11 12">Belongs to the ATPase A chain family.</text>
</comment>
<dbReference type="HAMAP" id="MF_01393">
    <property type="entry name" value="ATP_synth_a_bact"/>
    <property type="match status" value="1"/>
</dbReference>
<dbReference type="CDD" id="cd00310">
    <property type="entry name" value="ATP-synt_Fo_a_6"/>
    <property type="match status" value="1"/>
</dbReference>
<feature type="transmembrane region" description="Helical" evidence="11">
    <location>
        <begin position="118"/>
        <end position="140"/>
    </location>
</feature>
<evidence type="ECO:0000256" key="6">
    <source>
        <dbReference type="ARBA" id="ARBA00022781"/>
    </source>
</evidence>
<evidence type="ECO:0000256" key="1">
    <source>
        <dbReference type="ARBA" id="ARBA00004141"/>
    </source>
</evidence>
<dbReference type="SUPFAM" id="SSF81336">
    <property type="entry name" value="F1F0 ATP synthase subunit A"/>
    <property type="match status" value="1"/>
</dbReference>
<dbReference type="InterPro" id="IPR045082">
    <property type="entry name" value="ATP_syn_F0_a_bact/chloroplast"/>
</dbReference>
<evidence type="ECO:0000256" key="10">
    <source>
        <dbReference type="ARBA" id="ARBA00023310"/>
    </source>
</evidence>
<dbReference type="GO" id="GO:0045259">
    <property type="term" value="C:proton-transporting ATP synthase complex"/>
    <property type="evidence" value="ECO:0007669"/>
    <property type="project" value="UniProtKB-KW"/>
</dbReference>
<keyword evidence="7 11" id="KW-1133">Transmembrane helix</keyword>
<feature type="transmembrane region" description="Helical" evidence="11">
    <location>
        <begin position="12"/>
        <end position="30"/>
    </location>
</feature>
<feature type="transmembrane region" description="Helical" evidence="11">
    <location>
        <begin position="58"/>
        <end position="80"/>
    </location>
</feature>
<proteinExistence type="inferred from homology"/>
<dbReference type="GO" id="GO:0005886">
    <property type="term" value="C:plasma membrane"/>
    <property type="evidence" value="ECO:0007669"/>
    <property type="project" value="UniProtKB-SubCell"/>
</dbReference>